<proteinExistence type="predicted"/>
<evidence type="ECO:0000313" key="2">
    <source>
        <dbReference type="Proteomes" id="UP000003639"/>
    </source>
</evidence>
<reference evidence="1 2" key="2">
    <citation type="submission" date="2007-06" db="EMBL/GenBank/DDBJ databases">
        <title>Draft genome sequence of Pseudoflavonifractor capillosus ATCC 29799.</title>
        <authorList>
            <person name="Sudarsanam P."/>
            <person name="Ley R."/>
            <person name="Guruge J."/>
            <person name="Turnbaugh P.J."/>
            <person name="Mahowald M."/>
            <person name="Liep D."/>
            <person name="Gordon J."/>
        </authorList>
    </citation>
    <scope>NUCLEOTIDE SEQUENCE [LARGE SCALE GENOMIC DNA]</scope>
    <source>
        <strain evidence="1 2">ATCC 29799</strain>
    </source>
</reference>
<dbReference type="Pfam" id="PF09035">
    <property type="entry name" value="Tn916-Xis"/>
    <property type="match status" value="1"/>
</dbReference>
<comment type="caution">
    <text evidence="1">The sequence shown here is derived from an EMBL/GenBank/DDBJ whole genome shotgun (WGS) entry which is preliminary data.</text>
</comment>
<dbReference type="InterPro" id="IPR010093">
    <property type="entry name" value="SinI_DNA-bd"/>
</dbReference>
<dbReference type="EMBL" id="AAXG02000028">
    <property type="protein sequence ID" value="EDM99032.1"/>
    <property type="molecule type" value="Genomic_DNA"/>
</dbReference>
<dbReference type="AlphaFoldDB" id="A6NXL2"/>
<dbReference type="STRING" id="411467.BACCAP_02958"/>
<name>A6NXL2_9FIRM</name>
<keyword evidence="2" id="KW-1185">Reference proteome</keyword>
<dbReference type="RefSeq" id="WP_006573485.1">
    <property type="nucleotide sequence ID" value="NZ_AAXG02000028.1"/>
</dbReference>
<dbReference type="eggNOG" id="ENOG50333XG">
    <property type="taxonomic scope" value="Bacteria"/>
</dbReference>
<evidence type="ECO:0000313" key="1">
    <source>
        <dbReference type="EMBL" id="EDM99032.1"/>
    </source>
</evidence>
<dbReference type="InterPro" id="IPR038148">
    <property type="entry name" value="Tn1545/Tn916_Xis"/>
</dbReference>
<dbReference type="OrthoDB" id="1913083at2"/>
<dbReference type="Proteomes" id="UP000003639">
    <property type="component" value="Unassembled WGS sequence"/>
</dbReference>
<gene>
    <name evidence="1" type="ORF">BACCAP_02958</name>
</gene>
<dbReference type="GO" id="GO:0003677">
    <property type="term" value="F:DNA binding"/>
    <property type="evidence" value="ECO:0007669"/>
    <property type="project" value="InterPro"/>
</dbReference>
<reference evidence="1 2" key="1">
    <citation type="submission" date="2007-04" db="EMBL/GenBank/DDBJ databases">
        <authorList>
            <person name="Fulton L."/>
            <person name="Clifton S."/>
            <person name="Fulton B."/>
            <person name="Xu J."/>
            <person name="Minx P."/>
            <person name="Pepin K.H."/>
            <person name="Johnson M."/>
            <person name="Thiruvilangam P."/>
            <person name="Bhonagiri V."/>
            <person name="Nash W.E."/>
            <person name="Mardis E.R."/>
            <person name="Wilson R.K."/>
        </authorList>
    </citation>
    <scope>NUCLEOTIDE SEQUENCE [LARGE SCALE GENOMIC DNA]</scope>
    <source>
        <strain evidence="1 2">ATCC 29799</strain>
    </source>
</reference>
<organism evidence="1 2">
    <name type="scientific">Pseudoflavonifractor capillosus ATCC 29799</name>
    <dbReference type="NCBI Taxonomy" id="411467"/>
    <lineage>
        <taxon>Bacteria</taxon>
        <taxon>Bacillati</taxon>
        <taxon>Bacillota</taxon>
        <taxon>Clostridia</taxon>
        <taxon>Eubacteriales</taxon>
        <taxon>Oscillospiraceae</taxon>
        <taxon>Pseudoflavonifractor</taxon>
    </lineage>
</organism>
<dbReference type="NCBIfam" id="TIGR01764">
    <property type="entry name" value="excise"/>
    <property type="match status" value="1"/>
</dbReference>
<dbReference type="Gene3D" id="3.90.105.50">
    <property type="match status" value="1"/>
</dbReference>
<protein>
    <submittedName>
        <fullName evidence="1">DNA binding domain, excisionase family</fullName>
    </submittedName>
</protein>
<sequence>MDNRMEKVPIHLKMTLTTREAAEYSNIGINKIDSMLRSPNCPFVLFVGTKKLVKRKEFEEYISQKLVI</sequence>
<dbReference type="InterPro" id="IPR015122">
    <property type="entry name" value="Tn916-Xis"/>
</dbReference>
<accession>A6NXL2</accession>